<proteinExistence type="inferred from homology"/>
<dbReference type="RefSeq" id="WP_100257573.1">
    <property type="nucleotide sequence ID" value="NZ_CP011797.1"/>
</dbReference>
<sequence length="740" mass="79452">MALLDNFRTAGTNFRNVDGAAVLKNTGQGAKVAGQRLLGVPILLLVLLGLMTLPVPTLLLDIFFTFNIALSIVVLLVTIYVLRPLDFAVFPTIILVATLMRLSLNVASTRVVLMYGHEGGDAAGKVIESFGEVLIGGNYAVGLVVFAILMIINFVVVTKGAGRVSEVSARFTLDAMPGKQMAIDADLNAGLIDAEAAKIRRSDVAQEADFYGSMDGASKFVRGDAVAGILILVINIIGGLIIGIVQHDLVFADAVQKYALLTIGDGLVAQIPSLLLSVAAAIMVTRNSSSEEMGDQIVNQMFSTPRALGITSFVLFVMGILPGMPHFVFLMLAALCGLGALWISLKEKALLGEPMLPMKAGRTANQPKALGDARASGGLPPVLEPSNETKELSWDDVQPVDVIGLEVGYRLIPLVDRSQGGELLGRIKGIRKKLSQDLGFLVPSIHIRDNLDLMPNAYQLTLMGVAVTDGEVYTDRELAINPGQVFGPLEGIKTIDPAFGLEAVWIDLREKDKAQTLGYTVVDASTVVATHVNHLLAQHSYELLGHEEVQQMLDLLAKHSPKLAEELVPNSVSLSQLLKILQNLLIESVPIRDMRSIAESITNLQPRSQDINVLTNAARMGLARMIVQSLVGSEKEIPVITLDRALEQLLHKTIQQAGADGNLDSIALEPGMAERLQSSLSDTVKNLDKEGKPAVLLVAASLRMLLARFVRHAVPNLKVLSFQEIPDNKHITIVATVGGQ</sequence>
<evidence type="ECO:0000313" key="8">
    <source>
        <dbReference type="EMBL" id="ATX77302.1"/>
    </source>
</evidence>
<keyword evidence="3 7" id="KW-1003">Cell membrane</keyword>
<organism evidence="8 9">
    <name type="scientific">Reinekea forsetii</name>
    <dbReference type="NCBI Taxonomy" id="1336806"/>
    <lineage>
        <taxon>Bacteria</taxon>
        <taxon>Pseudomonadati</taxon>
        <taxon>Pseudomonadota</taxon>
        <taxon>Gammaproteobacteria</taxon>
        <taxon>Oceanospirillales</taxon>
        <taxon>Saccharospirillaceae</taxon>
        <taxon>Reinekea</taxon>
    </lineage>
</organism>
<keyword evidence="8" id="KW-0966">Cell projection</keyword>
<feature type="transmembrane region" description="Helical" evidence="7">
    <location>
        <begin position="37"/>
        <end position="56"/>
    </location>
</feature>
<evidence type="ECO:0000256" key="5">
    <source>
        <dbReference type="ARBA" id="ARBA00022989"/>
    </source>
</evidence>
<dbReference type="InterPro" id="IPR025505">
    <property type="entry name" value="FHIPEP_CS"/>
</dbReference>
<comment type="similarity">
    <text evidence="2 7">Belongs to the FHIPEP (flagella/HR/invasion proteins export pore) family.</text>
</comment>
<keyword evidence="8" id="KW-0282">Flagellum</keyword>
<feature type="transmembrane region" description="Helical" evidence="7">
    <location>
        <begin position="89"/>
        <end position="113"/>
    </location>
</feature>
<evidence type="ECO:0000256" key="1">
    <source>
        <dbReference type="ARBA" id="ARBA00004651"/>
    </source>
</evidence>
<name>A0A2K8KRR2_9GAMM</name>
<feature type="transmembrane region" description="Helical" evidence="7">
    <location>
        <begin position="305"/>
        <end position="321"/>
    </location>
</feature>
<dbReference type="AlphaFoldDB" id="A0A2K8KRR2"/>
<feature type="transmembrane region" description="Helical" evidence="7">
    <location>
        <begin position="225"/>
        <end position="246"/>
    </location>
</feature>
<comment type="subcellular location">
    <subcellularLocation>
        <location evidence="1 7">Cell membrane</location>
        <topology evidence="1 7">Multi-pass membrane protein</topology>
    </subcellularLocation>
</comment>
<keyword evidence="8" id="KW-0969">Cilium</keyword>
<evidence type="ECO:0000256" key="4">
    <source>
        <dbReference type="ARBA" id="ARBA00022692"/>
    </source>
</evidence>
<keyword evidence="5 7" id="KW-1133">Transmembrane helix</keyword>
<dbReference type="PRINTS" id="PR00949">
    <property type="entry name" value="TYPE3IMAPROT"/>
</dbReference>
<feature type="transmembrane region" description="Helical" evidence="7">
    <location>
        <begin position="62"/>
        <end position="82"/>
    </location>
</feature>
<dbReference type="NCBIfam" id="TIGR01398">
    <property type="entry name" value="FlhA"/>
    <property type="match status" value="1"/>
</dbReference>
<evidence type="ECO:0000256" key="2">
    <source>
        <dbReference type="ARBA" id="ARBA00008835"/>
    </source>
</evidence>
<dbReference type="PANTHER" id="PTHR30161:SF1">
    <property type="entry name" value="FLAGELLAR BIOSYNTHESIS PROTEIN FLHA-RELATED"/>
    <property type="match status" value="1"/>
</dbReference>
<feature type="transmembrane region" description="Helical" evidence="7">
    <location>
        <begin position="258"/>
        <end position="284"/>
    </location>
</feature>
<dbReference type="GO" id="GO:0009306">
    <property type="term" value="P:protein secretion"/>
    <property type="evidence" value="ECO:0007669"/>
    <property type="project" value="InterPro"/>
</dbReference>
<keyword evidence="7" id="KW-1006">Bacterial flagellum protein export</keyword>
<keyword evidence="9" id="KW-1185">Reference proteome</keyword>
<dbReference type="InterPro" id="IPR001712">
    <property type="entry name" value="T3SS_FHIPEP"/>
</dbReference>
<dbReference type="InterPro" id="IPR006301">
    <property type="entry name" value="FlhA"/>
</dbReference>
<keyword evidence="6 7" id="KW-0472">Membrane</keyword>
<dbReference type="PIRSF" id="PIRSF005419">
    <property type="entry name" value="FlhA"/>
    <property type="match status" value="1"/>
</dbReference>
<dbReference type="InterPro" id="IPR042196">
    <property type="entry name" value="FHIPEP_4"/>
</dbReference>
<dbReference type="GO" id="GO:0044780">
    <property type="term" value="P:bacterial-type flagellum assembly"/>
    <property type="evidence" value="ECO:0007669"/>
    <property type="project" value="InterPro"/>
</dbReference>
<dbReference type="GO" id="GO:0005886">
    <property type="term" value="C:plasma membrane"/>
    <property type="evidence" value="ECO:0007669"/>
    <property type="project" value="UniProtKB-SubCell"/>
</dbReference>
<dbReference type="Gene3D" id="3.40.50.12790">
    <property type="entry name" value="FHIPEP family, domain 4"/>
    <property type="match status" value="1"/>
</dbReference>
<keyword evidence="7" id="KW-1005">Bacterial flagellum biogenesis</keyword>
<accession>A0A2K8KRR2</accession>
<dbReference type="PANTHER" id="PTHR30161">
    <property type="entry name" value="FLAGELLAR EXPORT PROTEIN, MEMBRANE FLHA SUBUNIT-RELATED"/>
    <property type="match status" value="1"/>
</dbReference>
<keyword evidence="7" id="KW-0813">Transport</keyword>
<evidence type="ECO:0000256" key="6">
    <source>
        <dbReference type="ARBA" id="ARBA00023136"/>
    </source>
</evidence>
<evidence type="ECO:0000256" key="3">
    <source>
        <dbReference type="ARBA" id="ARBA00022475"/>
    </source>
</evidence>
<dbReference type="Gene3D" id="3.40.30.60">
    <property type="entry name" value="FHIPEP family, domain 1"/>
    <property type="match status" value="1"/>
</dbReference>
<feature type="transmembrane region" description="Helical" evidence="7">
    <location>
        <begin position="133"/>
        <end position="156"/>
    </location>
</feature>
<dbReference type="OrthoDB" id="9759185at2"/>
<keyword evidence="4 7" id="KW-0812">Transmembrane</keyword>
<keyword evidence="7" id="KW-0653">Protein transport</keyword>
<evidence type="ECO:0000256" key="7">
    <source>
        <dbReference type="RuleBase" id="RU364093"/>
    </source>
</evidence>
<dbReference type="InterPro" id="IPR042194">
    <property type="entry name" value="FHIPEP_1"/>
</dbReference>
<dbReference type="InterPro" id="IPR042193">
    <property type="entry name" value="FHIPEP_3"/>
</dbReference>
<evidence type="ECO:0000313" key="9">
    <source>
        <dbReference type="Proteomes" id="UP000229757"/>
    </source>
</evidence>
<dbReference type="Gene3D" id="1.10.8.540">
    <property type="entry name" value="FHIPEP family, domain 3"/>
    <property type="match status" value="1"/>
</dbReference>
<protein>
    <recommendedName>
        <fullName evidence="7">Flagellar biosynthesis protein FlhA</fullName>
    </recommendedName>
</protein>
<dbReference type="Pfam" id="PF00771">
    <property type="entry name" value="FHIPEP"/>
    <property type="match status" value="1"/>
</dbReference>
<dbReference type="PROSITE" id="PS00994">
    <property type="entry name" value="FHIPEP"/>
    <property type="match status" value="1"/>
</dbReference>
<dbReference type="Proteomes" id="UP000229757">
    <property type="component" value="Chromosome"/>
</dbReference>
<comment type="function">
    <text evidence="7">Required for formation of the rod structure of the flagellar apparatus. Together with FliI and FliH, may constitute the export apparatus of flagellin.</text>
</comment>
<reference evidence="8 9" key="1">
    <citation type="journal article" date="2017" name="Environ. Microbiol.">
        <title>Genomic and physiological analyses of 'Reinekea forsetii' reveal a versatile opportunistic lifestyle during spring algae blooms.</title>
        <authorList>
            <person name="Avci B."/>
            <person name="Hahnke R.L."/>
            <person name="Chafee M."/>
            <person name="Fischer T."/>
            <person name="Gruber-Vodicka H."/>
            <person name="Tegetmeyer H.E."/>
            <person name="Harder J."/>
            <person name="Fuchs B.M."/>
            <person name="Amann R.I."/>
            <person name="Teeling H."/>
        </authorList>
    </citation>
    <scope>NUCLEOTIDE SEQUENCE [LARGE SCALE GENOMIC DNA]</scope>
    <source>
        <strain evidence="8 9">Hel1_31_D35</strain>
    </source>
</reference>
<dbReference type="KEGG" id="rfo:REIFOR_02168"/>
<dbReference type="EMBL" id="CP011797">
    <property type="protein sequence ID" value="ATX77302.1"/>
    <property type="molecule type" value="Genomic_DNA"/>
</dbReference>
<gene>
    <name evidence="7 8" type="primary">flhA</name>
    <name evidence="8" type="ORF">REIFOR_02168</name>
</gene>